<evidence type="ECO:0000256" key="5">
    <source>
        <dbReference type="ARBA" id="ARBA00022989"/>
    </source>
</evidence>
<gene>
    <name evidence="12" type="ORF">R1sor_026349</name>
</gene>
<dbReference type="Pfam" id="PF02714">
    <property type="entry name" value="RSN1_7TM"/>
    <property type="match status" value="1"/>
</dbReference>
<dbReference type="InterPro" id="IPR032880">
    <property type="entry name" value="CSC1/OSCA1-like_N"/>
</dbReference>
<feature type="domain" description="CSC1/OSCA1-like cytosolic" evidence="11">
    <location>
        <begin position="191"/>
        <end position="358"/>
    </location>
</feature>
<dbReference type="InterPro" id="IPR045122">
    <property type="entry name" value="Csc1-like"/>
</dbReference>
<comment type="similarity">
    <text evidence="2">Belongs to the CSC1 (TC 1.A.17) family.</text>
</comment>
<feature type="domain" description="CSC1/OSCA1-like N-terminal transmembrane" evidence="10">
    <location>
        <begin position="6"/>
        <end position="168"/>
    </location>
</feature>
<keyword evidence="3" id="KW-0813">Transport</keyword>
<reference evidence="12 13" key="1">
    <citation type="submission" date="2024-09" db="EMBL/GenBank/DDBJ databases">
        <title>Chromosome-scale assembly of Riccia sorocarpa.</title>
        <authorList>
            <person name="Paukszto L."/>
        </authorList>
    </citation>
    <scope>NUCLEOTIDE SEQUENCE [LARGE SCALE GENOMIC DNA]</scope>
    <source>
        <strain evidence="12">LP-2024</strain>
        <tissue evidence="12">Aerial parts of the thallus</tissue>
    </source>
</reference>
<evidence type="ECO:0000256" key="7">
    <source>
        <dbReference type="SAM" id="MobiDB-lite"/>
    </source>
</evidence>
<evidence type="ECO:0000256" key="1">
    <source>
        <dbReference type="ARBA" id="ARBA00004141"/>
    </source>
</evidence>
<evidence type="ECO:0000313" key="13">
    <source>
        <dbReference type="Proteomes" id="UP001633002"/>
    </source>
</evidence>
<evidence type="ECO:0000259" key="11">
    <source>
        <dbReference type="Pfam" id="PF14703"/>
    </source>
</evidence>
<dbReference type="InterPro" id="IPR027815">
    <property type="entry name" value="CSC1/OSCA1-like_cyt"/>
</dbReference>
<feature type="transmembrane region" description="Helical" evidence="8">
    <location>
        <begin position="371"/>
        <end position="394"/>
    </location>
</feature>
<feature type="compositionally biased region" description="Polar residues" evidence="7">
    <location>
        <begin position="729"/>
        <end position="740"/>
    </location>
</feature>
<feature type="transmembrane region" description="Helical" evidence="8">
    <location>
        <begin position="149"/>
        <end position="167"/>
    </location>
</feature>
<organism evidence="12 13">
    <name type="scientific">Riccia sorocarpa</name>
    <dbReference type="NCBI Taxonomy" id="122646"/>
    <lineage>
        <taxon>Eukaryota</taxon>
        <taxon>Viridiplantae</taxon>
        <taxon>Streptophyta</taxon>
        <taxon>Embryophyta</taxon>
        <taxon>Marchantiophyta</taxon>
        <taxon>Marchantiopsida</taxon>
        <taxon>Marchantiidae</taxon>
        <taxon>Marchantiales</taxon>
        <taxon>Ricciaceae</taxon>
        <taxon>Riccia</taxon>
    </lineage>
</organism>
<dbReference type="Proteomes" id="UP001633002">
    <property type="component" value="Unassembled WGS sequence"/>
</dbReference>
<feature type="transmembrane region" description="Helical" evidence="8">
    <location>
        <begin position="6"/>
        <end position="28"/>
    </location>
</feature>
<dbReference type="PANTHER" id="PTHR13018">
    <property type="entry name" value="PROBABLE MEMBRANE PROTEIN DUF221-RELATED"/>
    <property type="match status" value="1"/>
</dbReference>
<dbReference type="InterPro" id="IPR003864">
    <property type="entry name" value="CSC1/OSCA1-like_7TM"/>
</dbReference>
<comment type="subcellular location">
    <subcellularLocation>
        <location evidence="1">Membrane</location>
        <topology evidence="1">Multi-pass membrane protein</topology>
    </subcellularLocation>
</comment>
<dbReference type="AlphaFoldDB" id="A0ABD3GCL0"/>
<dbReference type="PANTHER" id="PTHR13018:SF100">
    <property type="entry name" value="CSC1-LIKE PROTEIN ERD4"/>
    <property type="match status" value="1"/>
</dbReference>
<comment type="caution">
    <text evidence="12">The sequence shown here is derived from an EMBL/GenBank/DDBJ whole genome shotgun (WGS) entry which is preliminary data.</text>
</comment>
<evidence type="ECO:0000256" key="4">
    <source>
        <dbReference type="ARBA" id="ARBA00022692"/>
    </source>
</evidence>
<evidence type="ECO:0000256" key="6">
    <source>
        <dbReference type="ARBA" id="ARBA00023136"/>
    </source>
</evidence>
<protein>
    <submittedName>
        <fullName evidence="12">Uncharacterized protein</fullName>
    </submittedName>
</protein>
<feature type="transmembrane region" description="Helical" evidence="8">
    <location>
        <begin position="575"/>
        <end position="605"/>
    </location>
</feature>
<accession>A0ABD3GCL0</accession>
<dbReference type="Pfam" id="PF13967">
    <property type="entry name" value="RSN1_TM"/>
    <property type="match status" value="1"/>
</dbReference>
<keyword evidence="13" id="KW-1185">Reference proteome</keyword>
<evidence type="ECO:0000313" key="12">
    <source>
        <dbReference type="EMBL" id="KAL3676401.1"/>
    </source>
</evidence>
<evidence type="ECO:0000259" key="10">
    <source>
        <dbReference type="Pfam" id="PF13967"/>
    </source>
</evidence>
<sequence>MTSTSSFITSIATSSLIFFALFLVFLFCSRRKGNRPVYYPAILLDRRAPSDSKSPGGVIRSPWTSMKESWNASEDELVGIAGLDAAVYVYFLKTALKIIFWTSCFCLPVLIPIAATDNNLQSQDQSSAGNSSRLDTISMGNVQNNSARLWAFLIGGYWLSFVTYYILRQAYRHVIELRARDQHQARARPEQFTCIVRDIPPPAENESREEQVHSFFQQLHPETYEKSLIVTGQGKASKVWAEMESAHGNLAKAQAMLEQSKSEEASEGVRPQNRTGKFGLYGEKVDSIDYWSEKIKELTPKLTEEQNRAATEKQKGAAIIFFNNRRAAAEAGQEHHSLFADKWQVLPAPDPRALVWDNIGVSFPQRVVREIVVYVITFFTVVFYMIPIGFVAALTTLENLTEYLPFLNAIVDIPVVGAVIEAYLPQLALILFLALLPKLLLALSKQEGLIFQGHVVRAASGKMYYFVVFNVFLGVTLFGTLFNSADSIKELTRAQTFSFNSLVNLFGERLPPNATYFITYITLKGFVGFGLELSRVVPLIMFHLKKRFRCKTEKEVQDAWAPRSFKYIPSVPNDLLVITITLAYAVIAPLILPFGLIYFGVGWFVQRNQAQRVYVPEYETGGRMWPHIHSRILVGLFVSQITMLGYFGLKKFPYVFLLLPLPFITLLFARICRKVYYPAFKYVTIAVVSEGDNEVPPLSSAVAAFTPTCLLEGANEVKFNNKYDGSLQDAESQLPSSESPGTAAAAA</sequence>
<dbReference type="EMBL" id="JBJQOH010000008">
    <property type="protein sequence ID" value="KAL3676401.1"/>
    <property type="molecule type" value="Genomic_DNA"/>
</dbReference>
<feature type="region of interest" description="Disordered" evidence="7">
    <location>
        <begin position="727"/>
        <end position="747"/>
    </location>
</feature>
<evidence type="ECO:0000256" key="2">
    <source>
        <dbReference type="ARBA" id="ARBA00007779"/>
    </source>
</evidence>
<keyword evidence="4 8" id="KW-0812">Transmembrane</keyword>
<evidence type="ECO:0000256" key="8">
    <source>
        <dbReference type="SAM" id="Phobius"/>
    </source>
</evidence>
<evidence type="ECO:0000256" key="3">
    <source>
        <dbReference type="ARBA" id="ARBA00022448"/>
    </source>
</evidence>
<feature type="transmembrane region" description="Helical" evidence="8">
    <location>
        <begin position="423"/>
        <end position="443"/>
    </location>
</feature>
<keyword evidence="6 8" id="KW-0472">Membrane</keyword>
<dbReference type="Pfam" id="PF14703">
    <property type="entry name" value="PHM7_cyt"/>
    <property type="match status" value="1"/>
</dbReference>
<dbReference type="GO" id="GO:0016020">
    <property type="term" value="C:membrane"/>
    <property type="evidence" value="ECO:0007669"/>
    <property type="project" value="UniProtKB-SubCell"/>
</dbReference>
<feature type="domain" description="CSC1/OSCA1-like 7TM region" evidence="9">
    <location>
        <begin position="369"/>
        <end position="647"/>
    </location>
</feature>
<proteinExistence type="inferred from homology"/>
<feature type="transmembrane region" description="Helical" evidence="8">
    <location>
        <begin position="655"/>
        <end position="672"/>
    </location>
</feature>
<keyword evidence="5 8" id="KW-1133">Transmembrane helix</keyword>
<name>A0ABD3GCL0_9MARC</name>
<evidence type="ECO:0000259" key="9">
    <source>
        <dbReference type="Pfam" id="PF02714"/>
    </source>
</evidence>
<feature type="transmembrane region" description="Helical" evidence="8">
    <location>
        <begin position="463"/>
        <end position="482"/>
    </location>
</feature>
<feature type="transmembrane region" description="Helical" evidence="8">
    <location>
        <begin position="98"/>
        <end position="115"/>
    </location>
</feature>